<dbReference type="Pfam" id="PF10786">
    <property type="entry name" value="HI_0552"/>
    <property type="match status" value="1"/>
</dbReference>
<keyword evidence="2" id="KW-1185">Reference proteome</keyword>
<dbReference type="RefSeq" id="WP_369942521.1">
    <property type="nucleotide sequence ID" value="NZ_JBCLUF010000027.1"/>
</dbReference>
<proteinExistence type="predicted"/>
<gene>
    <name evidence="1" type="ORF">AALT52_07575</name>
</gene>
<organism evidence="1 2">
    <name type="scientific">Ligilactobacillus faecis</name>
    <dbReference type="NCBI Taxonomy" id="762833"/>
    <lineage>
        <taxon>Bacteria</taxon>
        <taxon>Bacillati</taxon>
        <taxon>Bacillota</taxon>
        <taxon>Bacilli</taxon>
        <taxon>Lactobacillales</taxon>
        <taxon>Lactobacillaceae</taxon>
        <taxon>Ligilactobacillus</taxon>
    </lineage>
</organism>
<sequence>MTVLTNEMFAIFDQPEFSFKKIKESHSPAEVAELKASFKNVWQIWKKVNETVASQLPENKFAKVHVESWTNGWNLRDHFWASYRLAYLADANPCLGVMLDKKQLQVYLMFQHYKSEQRQGTPQEYDQLLTEIPAWARKLDLSHWYLWDKNEMELADHMPLAHYLSEQQLQQRFNAEAQKTSFLLGKFAFRDQNQVDDMEKYILDALLQLTPLYEKFSLN</sequence>
<reference evidence="1 2" key="1">
    <citation type="submission" date="2024-03" db="EMBL/GenBank/DDBJ databases">
        <title>Mouse gut bacterial collection (mGBC) of GemPharmatech.</title>
        <authorList>
            <person name="He Y."/>
            <person name="Dong L."/>
            <person name="Wu D."/>
            <person name="Gao X."/>
            <person name="Lin Z."/>
        </authorList>
    </citation>
    <scope>NUCLEOTIDE SEQUENCE [LARGE SCALE GENOMIC DNA]</scope>
    <source>
        <strain evidence="1 2">15-30</strain>
    </source>
</reference>
<evidence type="ECO:0000313" key="1">
    <source>
        <dbReference type="EMBL" id="MEY8662744.1"/>
    </source>
</evidence>
<protein>
    <submittedName>
        <fullName evidence="1">Glucose-6-phosphate 1-dehydrogenase family protein</fullName>
    </submittedName>
</protein>
<dbReference type="InterPro" id="IPR019722">
    <property type="entry name" value="HI_0552_fam"/>
</dbReference>
<accession>A0ABV4DUD3</accession>
<comment type="caution">
    <text evidence="1">The sequence shown here is derived from an EMBL/GenBank/DDBJ whole genome shotgun (WGS) entry which is preliminary data.</text>
</comment>
<evidence type="ECO:0000313" key="2">
    <source>
        <dbReference type="Proteomes" id="UP001565236"/>
    </source>
</evidence>
<name>A0ABV4DUD3_9LACO</name>
<dbReference type="Proteomes" id="UP001565236">
    <property type="component" value="Unassembled WGS sequence"/>
</dbReference>
<dbReference type="EMBL" id="JBCLUF010000027">
    <property type="protein sequence ID" value="MEY8662744.1"/>
    <property type="molecule type" value="Genomic_DNA"/>
</dbReference>